<keyword evidence="1" id="KW-1133">Transmembrane helix</keyword>
<dbReference type="EMBL" id="LAZR01011146">
    <property type="protein sequence ID" value="KKM63183.1"/>
    <property type="molecule type" value="Genomic_DNA"/>
</dbReference>
<name>A0A0F9J0S0_9ZZZZ</name>
<proteinExistence type="predicted"/>
<keyword evidence="1" id="KW-0472">Membrane</keyword>
<dbReference type="AlphaFoldDB" id="A0A0F9J0S0"/>
<evidence type="ECO:0000313" key="2">
    <source>
        <dbReference type="EMBL" id="KKM63183.1"/>
    </source>
</evidence>
<feature type="non-terminal residue" evidence="2">
    <location>
        <position position="1"/>
    </location>
</feature>
<reference evidence="2" key="1">
    <citation type="journal article" date="2015" name="Nature">
        <title>Complex archaea that bridge the gap between prokaryotes and eukaryotes.</title>
        <authorList>
            <person name="Spang A."/>
            <person name="Saw J.H."/>
            <person name="Jorgensen S.L."/>
            <person name="Zaremba-Niedzwiedzka K."/>
            <person name="Martijn J."/>
            <person name="Lind A.E."/>
            <person name="van Eijk R."/>
            <person name="Schleper C."/>
            <person name="Guy L."/>
            <person name="Ettema T.J."/>
        </authorList>
    </citation>
    <scope>NUCLEOTIDE SEQUENCE</scope>
</reference>
<keyword evidence="1" id="KW-0812">Transmembrane</keyword>
<sequence length="116" mass="12321">PAKGLSTHRPWWGPGLSRLYAKRRLSAPHSSKNIMCPVIDLGDELPTVLSAAPRNSAPASGPEWHLWPGLIIASALVVLALAGLDALVWQAFLSVLLSLLVAVPVSRILADSVCNL</sequence>
<organism evidence="2">
    <name type="scientific">marine sediment metagenome</name>
    <dbReference type="NCBI Taxonomy" id="412755"/>
    <lineage>
        <taxon>unclassified sequences</taxon>
        <taxon>metagenomes</taxon>
        <taxon>ecological metagenomes</taxon>
    </lineage>
</organism>
<evidence type="ECO:0000256" key="1">
    <source>
        <dbReference type="SAM" id="Phobius"/>
    </source>
</evidence>
<accession>A0A0F9J0S0</accession>
<feature type="transmembrane region" description="Helical" evidence="1">
    <location>
        <begin position="64"/>
        <end position="84"/>
    </location>
</feature>
<comment type="caution">
    <text evidence="2">The sequence shown here is derived from an EMBL/GenBank/DDBJ whole genome shotgun (WGS) entry which is preliminary data.</text>
</comment>
<gene>
    <name evidence="2" type="ORF">LCGC14_1514010</name>
</gene>
<feature type="transmembrane region" description="Helical" evidence="1">
    <location>
        <begin position="91"/>
        <end position="110"/>
    </location>
</feature>
<protein>
    <submittedName>
        <fullName evidence="2">Uncharacterized protein</fullName>
    </submittedName>
</protein>